<dbReference type="RefSeq" id="WP_375525210.1">
    <property type="nucleotide sequence ID" value="NZ_JBHILM010000010.1"/>
</dbReference>
<keyword evidence="3" id="KW-1185">Reference proteome</keyword>
<organism evidence="2 3">
    <name type="scientific">Paenibacillus terreus</name>
    <dbReference type="NCBI Taxonomy" id="1387834"/>
    <lineage>
        <taxon>Bacteria</taxon>
        <taxon>Bacillati</taxon>
        <taxon>Bacillota</taxon>
        <taxon>Bacilli</taxon>
        <taxon>Bacillales</taxon>
        <taxon>Paenibacillaceae</taxon>
        <taxon>Paenibacillus</taxon>
    </lineage>
</organism>
<sequence>MFGPYMHASPNMNLTPDIAKAIDGEYTAVLCYEQLAKMAPSEEARKQILEIRNDEIRHYQMFSKLYTSLTGRQHTPHLNEPCPGSYLEGVRSSFKDEQETVDAYLDIFDRAHDPRIKHEFSRAAADEQNHAVWFLYFLKEDAHEGK</sequence>
<dbReference type="SUPFAM" id="SSF47240">
    <property type="entry name" value="Ferritin-like"/>
    <property type="match status" value="1"/>
</dbReference>
<dbReference type="Gene3D" id="6.10.140.1960">
    <property type="match status" value="1"/>
</dbReference>
<dbReference type="Proteomes" id="UP001580407">
    <property type="component" value="Unassembled WGS sequence"/>
</dbReference>
<dbReference type="Pfam" id="PF02915">
    <property type="entry name" value="Rubrerythrin"/>
    <property type="match status" value="1"/>
</dbReference>
<dbReference type="Gene3D" id="1.20.5.420">
    <property type="entry name" value="Immunoglobulin FC, subunit C"/>
    <property type="match status" value="1"/>
</dbReference>
<proteinExistence type="predicted"/>
<dbReference type="InterPro" id="IPR003251">
    <property type="entry name" value="Rr_diiron-bd_dom"/>
</dbReference>
<evidence type="ECO:0000313" key="2">
    <source>
        <dbReference type="EMBL" id="MFB5681420.1"/>
    </source>
</evidence>
<protein>
    <submittedName>
        <fullName evidence="2">Ferritin-like domain-containing protein</fullName>
    </submittedName>
</protein>
<feature type="domain" description="Rubrerythrin diiron-binding" evidence="1">
    <location>
        <begin position="19"/>
        <end position="73"/>
    </location>
</feature>
<dbReference type="CDD" id="cd00657">
    <property type="entry name" value="Ferritin_like"/>
    <property type="match status" value="1"/>
</dbReference>
<evidence type="ECO:0000259" key="1">
    <source>
        <dbReference type="Pfam" id="PF02915"/>
    </source>
</evidence>
<dbReference type="InterPro" id="IPR009078">
    <property type="entry name" value="Ferritin-like_SF"/>
</dbReference>
<reference evidence="2 3" key="1">
    <citation type="submission" date="2024-09" db="EMBL/GenBank/DDBJ databases">
        <authorList>
            <person name="Ruan L."/>
        </authorList>
    </citation>
    <scope>NUCLEOTIDE SEQUENCE [LARGE SCALE GENOMIC DNA]</scope>
    <source>
        <strain evidence="2 3">D33</strain>
    </source>
</reference>
<gene>
    <name evidence="2" type="ORF">ACE3NQ_10905</name>
</gene>
<accession>A0ABV5B712</accession>
<evidence type="ECO:0000313" key="3">
    <source>
        <dbReference type="Proteomes" id="UP001580407"/>
    </source>
</evidence>
<comment type="caution">
    <text evidence="2">The sequence shown here is derived from an EMBL/GenBank/DDBJ whole genome shotgun (WGS) entry which is preliminary data.</text>
</comment>
<dbReference type="EMBL" id="JBHILM010000010">
    <property type="protein sequence ID" value="MFB5681420.1"/>
    <property type="molecule type" value="Genomic_DNA"/>
</dbReference>
<name>A0ABV5B712_9BACL</name>